<sequence>MVDFVDIVVPLHKDNQHYAAAIVVLGIAVPTAVAVGTVVVLAFAPIADAARVEVPVVATIEVLVGLVDWNQTLITVAMDFALLDRIVLPLKIVVMDFGQESNLKPIALKVRTYFQLLHLQLW</sequence>
<evidence type="ECO:0000256" key="1">
    <source>
        <dbReference type="SAM" id="Phobius"/>
    </source>
</evidence>
<dbReference type="EMBL" id="JAHQCS010000094">
    <property type="protein sequence ID" value="MBU9712137.1"/>
    <property type="molecule type" value="Genomic_DNA"/>
</dbReference>
<keyword evidence="3" id="KW-1185">Reference proteome</keyword>
<gene>
    <name evidence="2" type="ORF">KS419_10330</name>
</gene>
<protein>
    <submittedName>
        <fullName evidence="2">Uncharacterized protein</fullName>
    </submittedName>
</protein>
<keyword evidence="1" id="KW-0812">Transmembrane</keyword>
<accession>A0ABS6JEQ0</accession>
<name>A0ABS6JEQ0_9BACI</name>
<proteinExistence type="predicted"/>
<organism evidence="2 3">
    <name type="scientific">Evansella tamaricis</name>
    <dbReference type="NCBI Taxonomy" id="2069301"/>
    <lineage>
        <taxon>Bacteria</taxon>
        <taxon>Bacillati</taxon>
        <taxon>Bacillota</taxon>
        <taxon>Bacilli</taxon>
        <taxon>Bacillales</taxon>
        <taxon>Bacillaceae</taxon>
        <taxon>Evansella</taxon>
    </lineage>
</organism>
<dbReference type="RefSeq" id="WP_217066325.1">
    <property type="nucleotide sequence ID" value="NZ_JAHQCS010000094.1"/>
</dbReference>
<reference evidence="2 3" key="1">
    <citation type="submission" date="2021-06" db="EMBL/GenBank/DDBJ databases">
        <title>Bacillus sp. RD4P76, an endophyte from a halophyte.</title>
        <authorList>
            <person name="Sun J.-Q."/>
        </authorList>
    </citation>
    <scope>NUCLEOTIDE SEQUENCE [LARGE SCALE GENOMIC DNA]</scope>
    <source>
        <strain evidence="2 3">CGMCC 1.15917</strain>
    </source>
</reference>
<feature type="transmembrane region" description="Helical" evidence="1">
    <location>
        <begin position="20"/>
        <end position="44"/>
    </location>
</feature>
<comment type="caution">
    <text evidence="2">The sequence shown here is derived from an EMBL/GenBank/DDBJ whole genome shotgun (WGS) entry which is preliminary data.</text>
</comment>
<keyword evidence="1" id="KW-1133">Transmembrane helix</keyword>
<keyword evidence="1" id="KW-0472">Membrane</keyword>
<dbReference type="Proteomes" id="UP000784880">
    <property type="component" value="Unassembled WGS sequence"/>
</dbReference>
<evidence type="ECO:0000313" key="3">
    <source>
        <dbReference type="Proteomes" id="UP000784880"/>
    </source>
</evidence>
<evidence type="ECO:0000313" key="2">
    <source>
        <dbReference type="EMBL" id="MBU9712137.1"/>
    </source>
</evidence>